<dbReference type="PANTHER" id="PTHR21592">
    <property type="entry name" value="CHROMOSOME UNDETERMINED SCAFFOLD_25, WHOLE GENOME SHOTGUN SEQUENCE"/>
    <property type="match status" value="1"/>
</dbReference>
<sequence>MTMNDNNAIFSLTTIAAVTFELVIYVVVIFTLAQCKTNDTTIKTRTKTHKRIITQKVQKDGKILHDHQTKLKLSEKASESSHAKGSISRSRKKQKKKKSRESDDDEEKQVAEDLKPKKIARNAKEIYVVVIFTLAQCKTNDTTIKTRTKTHKRIITQKVQKDGKILHDHQTKLKLSEKASESSHAKGSISRSRKKQKKKKSRESDDDEEKQVAEDLKPKKIARNAKEERIARGKEMRGKGDYPTMDDVLSDWDSTRDGKKEEAKVNEDIETRTNLDDVDEERLSKSAMDQTKKPESKMQEADEKIREVNENQASKENIKGELLSEKNTQADDEKRGNEKEDGSSREGKIKSQKRSLEKRERKAVEKQTGLTNDPEVSITQQSIIINGSYRSVKTQQETTAEPKSSPADDTVLQKSKLRSEGRPYADSGLIAECMTQRTTGSAREEADAKGGQTRRVKTELLCAIRKQTANYASTAAHEDGLVKAVEKAQEGSANECSRSRKDISDGSARDNKEEENREDEETPKMIAAESGTSEKVFSGRSSEGSKKHLQTASASDGSRRTCDIVDRRNQEIKADISRRNMLSKDDSTQVADGDRVA</sequence>
<organism evidence="3 4">
    <name type="scientific">Toxocara canis</name>
    <name type="common">Canine roundworm</name>
    <dbReference type="NCBI Taxonomy" id="6265"/>
    <lineage>
        <taxon>Eukaryota</taxon>
        <taxon>Metazoa</taxon>
        <taxon>Ecdysozoa</taxon>
        <taxon>Nematoda</taxon>
        <taxon>Chromadorea</taxon>
        <taxon>Rhabditida</taxon>
        <taxon>Spirurina</taxon>
        <taxon>Ascaridomorpha</taxon>
        <taxon>Ascaridoidea</taxon>
        <taxon>Toxocaridae</taxon>
        <taxon>Toxocara</taxon>
    </lineage>
</organism>
<dbReference type="AlphaFoldDB" id="A0A0B2VGH9"/>
<feature type="compositionally biased region" description="Basic and acidic residues" evidence="1">
    <location>
        <begin position="70"/>
        <end position="82"/>
    </location>
</feature>
<evidence type="ECO:0000256" key="1">
    <source>
        <dbReference type="SAM" id="MobiDB-lite"/>
    </source>
</evidence>
<feature type="compositionally biased region" description="Basic and acidic residues" evidence="1">
    <location>
        <begin position="290"/>
        <end position="309"/>
    </location>
</feature>
<feature type="compositionally biased region" description="Basic and acidic residues" evidence="1">
    <location>
        <begin position="316"/>
        <end position="365"/>
    </location>
</feature>
<feature type="compositionally biased region" description="Basic and acidic residues" evidence="1">
    <location>
        <begin position="497"/>
        <end position="515"/>
    </location>
</feature>
<keyword evidence="2" id="KW-0472">Membrane</keyword>
<gene>
    <name evidence="3" type="ORF">Tcan_04117</name>
</gene>
<dbReference type="PANTHER" id="PTHR21592:SF8">
    <property type="entry name" value="PROTEIN CBG17952"/>
    <property type="match status" value="1"/>
</dbReference>
<keyword evidence="2" id="KW-0812">Transmembrane</keyword>
<feature type="compositionally biased region" description="Basic residues" evidence="1">
    <location>
        <begin position="191"/>
        <end position="201"/>
    </location>
</feature>
<proteinExistence type="predicted"/>
<feature type="region of interest" description="Disordered" evidence="1">
    <location>
        <begin position="172"/>
        <end position="456"/>
    </location>
</feature>
<feature type="compositionally biased region" description="Basic and acidic residues" evidence="1">
    <location>
        <begin position="172"/>
        <end position="184"/>
    </location>
</feature>
<evidence type="ECO:0000256" key="2">
    <source>
        <dbReference type="SAM" id="Phobius"/>
    </source>
</evidence>
<protein>
    <submittedName>
        <fullName evidence="3">Uncharacterized protein</fullName>
    </submittedName>
</protein>
<name>A0A0B2VGH9_TOXCA</name>
<feature type="compositionally biased region" description="Basic and acidic residues" evidence="1">
    <location>
        <begin position="253"/>
        <end position="275"/>
    </location>
</feature>
<feature type="region of interest" description="Disordered" evidence="1">
    <location>
        <begin position="70"/>
        <end position="111"/>
    </location>
</feature>
<keyword evidence="4" id="KW-1185">Reference proteome</keyword>
<keyword evidence="2" id="KW-1133">Transmembrane helix</keyword>
<dbReference type="Proteomes" id="UP000031036">
    <property type="component" value="Unassembled WGS sequence"/>
</dbReference>
<feature type="region of interest" description="Disordered" evidence="1">
    <location>
        <begin position="486"/>
        <end position="597"/>
    </location>
</feature>
<feature type="compositionally biased region" description="Polar residues" evidence="1">
    <location>
        <begin position="530"/>
        <end position="542"/>
    </location>
</feature>
<feature type="compositionally biased region" description="Polar residues" evidence="1">
    <location>
        <begin position="377"/>
        <end position="402"/>
    </location>
</feature>
<feature type="transmembrane region" description="Helical" evidence="2">
    <location>
        <begin position="12"/>
        <end position="33"/>
    </location>
</feature>
<feature type="compositionally biased region" description="Basic and acidic residues" evidence="1">
    <location>
        <begin position="210"/>
        <end position="240"/>
    </location>
</feature>
<accession>A0A0B2VGH9</accession>
<dbReference type="EMBL" id="JPKZ01001717">
    <property type="protein sequence ID" value="KHN80554.1"/>
    <property type="molecule type" value="Genomic_DNA"/>
</dbReference>
<evidence type="ECO:0000313" key="4">
    <source>
        <dbReference type="Proteomes" id="UP000031036"/>
    </source>
</evidence>
<comment type="caution">
    <text evidence="3">The sequence shown here is derived from an EMBL/GenBank/DDBJ whole genome shotgun (WGS) entry which is preliminary data.</text>
</comment>
<reference evidence="3 4" key="1">
    <citation type="submission" date="2014-11" db="EMBL/GenBank/DDBJ databases">
        <title>Genetic blueprint of the zoonotic pathogen Toxocara canis.</title>
        <authorList>
            <person name="Zhu X.-Q."/>
            <person name="Korhonen P.K."/>
            <person name="Cai H."/>
            <person name="Young N.D."/>
            <person name="Nejsum P."/>
            <person name="von Samson-Himmelstjerna G."/>
            <person name="Boag P.R."/>
            <person name="Tan P."/>
            <person name="Li Q."/>
            <person name="Min J."/>
            <person name="Yang Y."/>
            <person name="Wang X."/>
            <person name="Fang X."/>
            <person name="Hall R.S."/>
            <person name="Hofmann A."/>
            <person name="Sternberg P.W."/>
            <person name="Jex A.R."/>
            <person name="Gasser R.B."/>
        </authorList>
    </citation>
    <scope>NUCLEOTIDE SEQUENCE [LARGE SCALE GENOMIC DNA]</scope>
    <source>
        <strain evidence="3">PN_DK_2014</strain>
    </source>
</reference>
<evidence type="ECO:0000313" key="3">
    <source>
        <dbReference type="EMBL" id="KHN80554.1"/>
    </source>
</evidence>
<feature type="compositionally biased region" description="Basic residues" evidence="1">
    <location>
        <begin position="89"/>
        <end position="99"/>
    </location>
</feature>
<dbReference type="OMA" id="THKRIIT"/>
<feature type="compositionally biased region" description="Basic and acidic residues" evidence="1">
    <location>
        <begin position="557"/>
        <end position="597"/>
    </location>
</feature>